<evidence type="ECO:0000313" key="3">
    <source>
        <dbReference type="Proteomes" id="UP001066276"/>
    </source>
</evidence>
<gene>
    <name evidence="2" type="ORF">NDU88_004610</name>
</gene>
<evidence type="ECO:0000256" key="1">
    <source>
        <dbReference type="SAM" id="MobiDB-lite"/>
    </source>
</evidence>
<organism evidence="2 3">
    <name type="scientific">Pleurodeles waltl</name>
    <name type="common">Iberian ribbed newt</name>
    <dbReference type="NCBI Taxonomy" id="8319"/>
    <lineage>
        <taxon>Eukaryota</taxon>
        <taxon>Metazoa</taxon>
        <taxon>Chordata</taxon>
        <taxon>Craniata</taxon>
        <taxon>Vertebrata</taxon>
        <taxon>Euteleostomi</taxon>
        <taxon>Amphibia</taxon>
        <taxon>Batrachia</taxon>
        <taxon>Caudata</taxon>
        <taxon>Salamandroidea</taxon>
        <taxon>Salamandridae</taxon>
        <taxon>Pleurodelinae</taxon>
        <taxon>Pleurodeles</taxon>
    </lineage>
</organism>
<sequence length="241" mass="27226">MSPYIRFFGFPEHIEGSDIQAYLRSTLPTLMGLTLDTPLEFRRAHSLGPKRPDGPSRPRPIVACLMCHVQVCQILLLACFHSPFQTTDYEVRITADFSKETNDRQKAFLTLRPRLRQLDVKFGLFDPAQMWITKNGVSRDFYDPEDLRHYLDTLSPPGMDMSTMTGPLTQIVGAQSTPSPSATLKVVPHYDNELRPRGVDPERLTKIHGDRDKLLQVGARHTQQSDRDKSSSPLKPSPAPT</sequence>
<dbReference type="EMBL" id="JANPWB010000007">
    <property type="protein sequence ID" value="KAJ1172768.1"/>
    <property type="molecule type" value="Genomic_DNA"/>
</dbReference>
<dbReference type="AlphaFoldDB" id="A0AAV7T8L5"/>
<comment type="caution">
    <text evidence="2">The sequence shown here is derived from an EMBL/GenBank/DDBJ whole genome shotgun (WGS) entry which is preliminary data.</text>
</comment>
<keyword evidence="3" id="KW-1185">Reference proteome</keyword>
<reference evidence="2" key="1">
    <citation type="journal article" date="2022" name="bioRxiv">
        <title>Sequencing and chromosome-scale assembly of the giantPleurodeles waltlgenome.</title>
        <authorList>
            <person name="Brown T."/>
            <person name="Elewa A."/>
            <person name="Iarovenko S."/>
            <person name="Subramanian E."/>
            <person name="Araus A.J."/>
            <person name="Petzold A."/>
            <person name="Susuki M."/>
            <person name="Suzuki K.-i.T."/>
            <person name="Hayashi T."/>
            <person name="Toyoda A."/>
            <person name="Oliveira C."/>
            <person name="Osipova E."/>
            <person name="Leigh N.D."/>
            <person name="Simon A."/>
            <person name="Yun M.H."/>
        </authorList>
    </citation>
    <scope>NUCLEOTIDE SEQUENCE</scope>
    <source>
        <strain evidence="2">20211129_DDA</strain>
        <tissue evidence="2">Liver</tissue>
    </source>
</reference>
<accession>A0AAV7T8L5</accession>
<feature type="region of interest" description="Disordered" evidence="1">
    <location>
        <begin position="208"/>
        <end position="241"/>
    </location>
</feature>
<dbReference type="InterPro" id="IPR042566">
    <property type="entry name" value="L1_C"/>
</dbReference>
<evidence type="ECO:0000313" key="2">
    <source>
        <dbReference type="EMBL" id="KAJ1172768.1"/>
    </source>
</evidence>
<dbReference type="Gene3D" id="3.30.250.20">
    <property type="entry name" value="L1 transposable element, C-terminal domain"/>
    <property type="match status" value="1"/>
</dbReference>
<protein>
    <submittedName>
        <fullName evidence="2">Uncharacterized protein</fullName>
    </submittedName>
</protein>
<proteinExistence type="predicted"/>
<dbReference type="Proteomes" id="UP001066276">
    <property type="component" value="Chromosome 4_1"/>
</dbReference>
<name>A0AAV7T8L5_PLEWA</name>